<name>A0A8S1KFG8_9CILI</name>
<dbReference type="EMBL" id="CAJJDN010000006">
    <property type="protein sequence ID" value="CAD8051886.1"/>
    <property type="molecule type" value="Genomic_DNA"/>
</dbReference>
<evidence type="ECO:0000313" key="1">
    <source>
        <dbReference type="EMBL" id="CAD8051886.1"/>
    </source>
</evidence>
<organism evidence="1 2">
    <name type="scientific">Paramecium sonneborni</name>
    <dbReference type="NCBI Taxonomy" id="65129"/>
    <lineage>
        <taxon>Eukaryota</taxon>
        <taxon>Sar</taxon>
        <taxon>Alveolata</taxon>
        <taxon>Ciliophora</taxon>
        <taxon>Intramacronucleata</taxon>
        <taxon>Oligohymenophorea</taxon>
        <taxon>Peniculida</taxon>
        <taxon>Parameciidae</taxon>
        <taxon>Paramecium</taxon>
    </lineage>
</organism>
<dbReference type="OrthoDB" id="307706at2759"/>
<sequence length="288" mass="34618">MDKTQITNSSLLIMKREIFRNKLRKEFLEKRFKNKRSIKIKAVFEQIMKIQDAKNDEENQDSDSASDQNQISEESCDYFAVFQIGRTHKRQKLTYKILKSMKQYLQKNTTYQSQMFKVFMFCEEQLLNTQQENIEYIPLLAEIIFLLQNYSTKFETQPFIVLLRAFTKHQEYSILQFIESLIFHNPILITQLEEFCQIKEDYNLIKLLCEKITYANLKMILFLLNTLKNKDIFKLFEFYGLKKMLLKNIDNQNNYEKLRFQILSTTGWNEDESDNQSYQIFGDAPNVY</sequence>
<reference evidence="1" key="1">
    <citation type="submission" date="2021-01" db="EMBL/GenBank/DDBJ databases">
        <authorList>
            <consortium name="Genoscope - CEA"/>
            <person name="William W."/>
        </authorList>
    </citation>
    <scope>NUCLEOTIDE SEQUENCE</scope>
</reference>
<dbReference type="Proteomes" id="UP000692954">
    <property type="component" value="Unassembled WGS sequence"/>
</dbReference>
<protein>
    <submittedName>
        <fullName evidence="1">Uncharacterized protein</fullName>
    </submittedName>
</protein>
<keyword evidence="2" id="KW-1185">Reference proteome</keyword>
<proteinExistence type="predicted"/>
<gene>
    <name evidence="1" type="ORF">PSON_ATCC_30995.1.T0060124</name>
</gene>
<accession>A0A8S1KFG8</accession>
<dbReference type="AlphaFoldDB" id="A0A8S1KFG8"/>
<evidence type="ECO:0000313" key="2">
    <source>
        <dbReference type="Proteomes" id="UP000692954"/>
    </source>
</evidence>
<comment type="caution">
    <text evidence="1">The sequence shown here is derived from an EMBL/GenBank/DDBJ whole genome shotgun (WGS) entry which is preliminary data.</text>
</comment>